<proteinExistence type="predicted"/>
<dbReference type="EMBL" id="KN554838">
    <property type="protein sequence ID" value="KHJ89031.1"/>
    <property type="molecule type" value="Genomic_DNA"/>
</dbReference>
<dbReference type="OrthoDB" id="5816129at2759"/>
<name>A0A0B1SYP7_OESDE</name>
<keyword evidence="2" id="KW-1185">Reference proteome</keyword>
<reference evidence="1 2" key="1">
    <citation type="submission" date="2014-03" db="EMBL/GenBank/DDBJ databases">
        <title>Draft genome of the hookworm Oesophagostomum dentatum.</title>
        <authorList>
            <person name="Mitreva M."/>
        </authorList>
    </citation>
    <scope>NUCLEOTIDE SEQUENCE [LARGE SCALE GENOMIC DNA]</scope>
    <source>
        <strain evidence="1 2">OD-Hann</strain>
    </source>
</reference>
<dbReference type="Proteomes" id="UP000053660">
    <property type="component" value="Unassembled WGS sequence"/>
</dbReference>
<dbReference type="AlphaFoldDB" id="A0A0B1SYP7"/>
<sequence length="158" mass="18302">MELVEAMKGTGADEGELHQLAKDMVLYADDQAKVQKLYDDYLENKTDDIKNAFLNNYMNEKRTEHVKNRVATLLGYYLTKEQIRKVRLVLEREVSKGSTQEQLIAAVKDEVAKEIGEKKAEIAVDRAIKDLRILGKRYVGWLEKAEKMFFSLIKHDEH</sequence>
<evidence type="ECO:0000313" key="1">
    <source>
        <dbReference type="EMBL" id="KHJ89031.1"/>
    </source>
</evidence>
<gene>
    <name evidence="1" type="ORF">OESDEN_11159</name>
</gene>
<evidence type="ECO:0000313" key="2">
    <source>
        <dbReference type="Proteomes" id="UP000053660"/>
    </source>
</evidence>
<accession>A0A0B1SYP7</accession>
<organism evidence="1 2">
    <name type="scientific">Oesophagostomum dentatum</name>
    <name type="common">Nodular worm</name>
    <dbReference type="NCBI Taxonomy" id="61180"/>
    <lineage>
        <taxon>Eukaryota</taxon>
        <taxon>Metazoa</taxon>
        <taxon>Ecdysozoa</taxon>
        <taxon>Nematoda</taxon>
        <taxon>Chromadorea</taxon>
        <taxon>Rhabditida</taxon>
        <taxon>Rhabditina</taxon>
        <taxon>Rhabditomorpha</taxon>
        <taxon>Strongyloidea</taxon>
        <taxon>Strongylidae</taxon>
        <taxon>Oesophagostomum</taxon>
    </lineage>
</organism>
<protein>
    <submittedName>
        <fullName evidence="1">Uncharacterized protein</fullName>
    </submittedName>
</protein>